<dbReference type="PANTHER" id="PTHR24029:SF0">
    <property type="entry name" value="UVRABC SYSTEM PROTEIN B"/>
    <property type="match status" value="1"/>
</dbReference>
<proteinExistence type="predicted"/>
<evidence type="ECO:0000256" key="2">
    <source>
        <dbReference type="ARBA" id="ARBA00022741"/>
    </source>
</evidence>
<dbReference type="Proteomes" id="UP000092528">
    <property type="component" value="Chromosome 2"/>
</dbReference>
<dbReference type="GeneID" id="96874734"/>
<organism evidence="10 11">
    <name type="scientific">Vibrio scophthalmi</name>
    <dbReference type="NCBI Taxonomy" id="45658"/>
    <lineage>
        <taxon>Bacteria</taxon>
        <taxon>Pseudomonadati</taxon>
        <taxon>Pseudomonadota</taxon>
        <taxon>Gammaproteobacteria</taxon>
        <taxon>Vibrionales</taxon>
        <taxon>Vibrionaceae</taxon>
        <taxon>Vibrio</taxon>
    </lineage>
</organism>
<keyword evidence="1" id="KW-0963">Cytoplasm</keyword>
<dbReference type="AlphaFoldDB" id="A0A1C7FE64"/>
<dbReference type="GO" id="GO:0016887">
    <property type="term" value="F:ATP hydrolysis activity"/>
    <property type="evidence" value="ECO:0007669"/>
    <property type="project" value="InterPro"/>
</dbReference>
<dbReference type="InterPro" id="IPR024759">
    <property type="entry name" value="UvrB_YAD/RRR_dom"/>
</dbReference>
<evidence type="ECO:0000259" key="9">
    <source>
        <dbReference type="PROSITE" id="PS51194"/>
    </source>
</evidence>
<dbReference type="STRING" id="45658.VSVS12_03968"/>
<keyword evidence="6" id="KW-0267">Excision nuclease</keyword>
<evidence type="ECO:0000256" key="7">
    <source>
        <dbReference type="ARBA" id="ARBA00023204"/>
    </source>
</evidence>
<dbReference type="InterPro" id="IPR041471">
    <property type="entry name" value="UvrB_inter"/>
</dbReference>
<keyword evidence="5" id="KW-0067">ATP-binding</keyword>
<dbReference type="RefSeq" id="WP_065546218.1">
    <property type="nucleotide sequence ID" value="NZ_CP016415.1"/>
</dbReference>
<dbReference type="InterPro" id="IPR001650">
    <property type="entry name" value="Helicase_C-like"/>
</dbReference>
<accession>A0A1C7FE64</accession>
<protein>
    <submittedName>
        <fullName evidence="10">UvrABC system protein</fullName>
    </submittedName>
</protein>
<evidence type="ECO:0000256" key="5">
    <source>
        <dbReference type="ARBA" id="ARBA00022840"/>
    </source>
</evidence>
<dbReference type="Pfam" id="PF12344">
    <property type="entry name" value="UvrB"/>
    <property type="match status" value="1"/>
</dbReference>
<dbReference type="InterPro" id="IPR006935">
    <property type="entry name" value="Helicase/UvrB_N"/>
</dbReference>
<dbReference type="NCBIfam" id="TIGR00631">
    <property type="entry name" value="uvrb"/>
    <property type="match status" value="1"/>
</dbReference>
<evidence type="ECO:0000313" key="11">
    <source>
        <dbReference type="Proteomes" id="UP000092528"/>
    </source>
</evidence>
<dbReference type="PROSITE" id="PS51192">
    <property type="entry name" value="HELICASE_ATP_BIND_1"/>
    <property type="match status" value="1"/>
</dbReference>
<dbReference type="InterPro" id="IPR014001">
    <property type="entry name" value="Helicase_ATP-bd"/>
</dbReference>
<sequence>MNKHAFSLHSQYYPTGDQPTAIASLMSGLEQGKKHQILKGITGSGKTFTMANLIARTKRPTLILSHNKVLAAQLYEEMLSFFPDNAVHFFVSYYDYYQPEVYIPQSDRFIRKDTAVNERLERLRLASTKALIERRDSIIIASVSSIYGLGSPEQYRALQIHLDVGQAVALPDLIARLEQNQYQACKDVVKNGSYALNSDGLDIFPADSSHDAIRLTIADGWLESIERINPKTRARLGALDSYTVSPKTLYAVSKQQVERAIPQIKQELELRLETLNQNQQWQEAGRLEERITRDIEQLVTQGYCSGMENYARYFNPREEGSLPTTLLDYLPKDGLLLIDESHVMIPQISTMARSDGARKQTLVDYGFRLPSCHDNRPLTFEEFVKVKPQTVFVSATPGTYELSCTHNQVVPQVIRPTGLLDPLIEVRAKSDQEKNLCHEVAIRIENDERVLVTTLTKARAESLSNQLNDKGVSARFLHSDITTADRVALIKAFRKGEFDVLIGVNLIREGLDIPEVTLVAILDADKAGFLRSESALLQTIGRAARNTKGLAILYADKVTPAMRVAIDETEQRRLIQQEYNLEHGIEPRNPSRTIVDADEPVGPNPLTQHLTTLAQCHELTQVCEEIRVLELKMMQAYEAHQTEEVEQYKQQLQQCYQHMIRV</sequence>
<dbReference type="GO" id="GO:0005524">
    <property type="term" value="F:ATP binding"/>
    <property type="evidence" value="ECO:0007669"/>
    <property type="project" value="UniProtKB-KW"/>
</dbReference>
<keyword evidence="2" id="KW-0547">Nucleotide-binding</keyword>
<dbReference type="GO" id="GO:0004518">
    <property type="term" value="F:nuclease activity"/>
    <property type="evidence" value="ECO:0007669"/>
    <property type="project" value="UniProtKB-KW"/>
</dbReference>
<dbReference type="EMBL" id="CP016415">
    <property type="protein sequence ID" value="ANU38345.1"/>
    <property type="molecule type" value="Genomic_DNA"/>
</dbReference>
<dbReference type="InterPro" id="IPR027417">
    <property type="entry name" value="P-loop_NTPase"/>
</dbReference>
<dbReference type="NCBIfam" id="NF003673">
    <property type="entry name" value="PRK05298.1"/>
    <property type="match status" value="1"/>
</dbReference>
<name>A0A1C7FE64_9VIBR</name>
<evidence type="ECO:0000256" key="6">
    <source>
        <dbReference type="ARBA" id="ARBA00022881"/>
    </source>
</evidence>
<dbReference type="Pfam" id="PF04851">
    <property type="entry name" value="ResIII"/>
    <property type="match status" value="1"/>
</dbReference>
<dbReference type="PROSITE" id="PS51194">
    <property type="entry name" value="HELICASE_CTER"/>
    <property type="match status" value="1"/>
</dbReference>
<dbReference type="SUPFAM" id="SSF52540">
    <property type="entry name" value="P-loop containing nucleoside triphosphate hydrolases"/>
    <property type="match status" value="2"/>
</dbReference>
<evidence type="ECO:0000256" key="3">
    <source>
        <dbReference type="ARBA" id="ARBA00022763"/>
    </source>
</evidence>
<dbReference type="GO" id="GO:0006289">
    <property type="term" value="P:nucleotide-excision repair"/>
    <property type="evidence" value="ECO:0007669"/>
    <property type="project" value="InterPro"/>
</dbReference>
<keyword evidence="11" id="KW-1185">Reference proteome</keyword>
<evidence type="ECO:0000259" key="8">
    <source>
        <dbReference type="PROSITE" id="PS51192"/>
    </source>
</evidence>
<dbReference type="Pfam" id="PF17757">
    <property type="entry name" value="UvrB_inter"/>
    <property type="match status" value="1"/>
</dbReference>
<gene>
    <name evidence="10" type="ORF">VSVS05_03307</name>
</gene>
<keyword evidence="3" id="KW-0227">DNA damage</keyword>
<dbReference type="Pfam" id="PF00271">
    <property type="entry name" value="Helicase_C"/>
    <property type="match status" value="1"/>
</dbReference>
<dbReference type="GO" id="GO:0009380">
    <property type="term" value="C:excinuclease repair complex"/>
    <property type="evidence" value="ECO:0007669"/>
    <property type="project" value="InterPro"/>
</dbReference>
<feature type="domain" description="Helicase C-terminal" evidence="9">
    <location>
        <begin position="436"/>
        <end position="596"/>
    </location>
</feature>
<dbReference type="Gene3D" id="3.40.50.300">
    <property type="entry name" value="P-loop containing nucleotide triphosphate hydrolases"/>
    <property type="match status" value="3"/>
</dbReference>
<dbReference type="SMART" id="SM00490">
    <property type="entry name" value="HELICc"/>
    <property type="match status" value="1"/>
</dbReference>
<keyword evidence="7" id="KW-0234">DNA repair</keyword>
<dbReference type="PATRIC" id="fig|45658.7.peg.3266"/>
<evidence type="ECO:0000313" key="10">
    <source>
        <dbReference type="EMBL" id="ANU38345.1"/>
    </source>
</evidence>
<evidence type="ECO:0000256" key="1">
    <source>
        <dbReference type="ARBA" id="ARBA00022490"/>
    </source>
</evidence>
<dbReference type="GO" id="GO:0003677">
    <property type="term" value="F:DNA binding"/>
    <property type="evidence" value="ECO:0007669"/>
    <property type="project" value="InterPro"/>
</dbReference>
<feature type="domain" description="Helicase ATP-binding" evidence="8">
    <location>
        <begin position="27"/>
        <end position="160"/>
    </location>
</feature>
<dbReference type="SMART" id="SM00487">
    <property type="entry name" value="DEXDc"/>
    <property type="match status" value="1"/>
</dbReference>
<dbReference type="InterPro" id="IPR004807">
    <property type="entry name" value="UvrB"/>
</dbReference>
<reference evidence="10 11" key="1">
    <citation type="submission" date="2016-07" db="EMBL/GenBank/DDBJ databases">
        <title>Genome sequencing of Vibrio scophthalmi strain VS-05, an isolated from Paralichthys olivaceus.</title>
        <authorList>
            <person name="Han H.-J."/>
        </authorList>
    </citation>
    <scope>NUCLEOTIDE SEQUENCE [LARGE SCALE GENOMIC DNA]</scope>
    <source>
        <strain evidence="10 11">VS-05</strain>
    </source>
</reference>
<dbReference type="PANTHER" id="PTHR24029">
    <property type="entry name" value="UVRABC SYSTEM PROTEIN B"/>
    <property type="match status" value="1"/>
</dbReference>
<keyword evidence="4" id="KW-0228">DNA excision</keyword>
<evidence type="ECO:0000256" key="4">
    <source>
        <dbReference type="ARBA" id="ARBA00022769"/>
    </source>
</evidence>